<keyword evidence="2" id="KW-1185">Reference proteome</keyword>
<name>A0ABP0S3R0_9DINO</name>
<proteinExistence type="predicted"/>
<comment type="caution">
    <text evidence="1">The sequence shown here is derived from an EMBL/GenBank/DDBJ whole genome shotgun (WGS) entry which is preliminary data.</text>
</comment>
<protein>
    <recommendedName>
        <fullName evidence="3">Hexosyltransferase</fullName>
    </recommendedName>
</protein>
<dbReference type="Proteomes" id="UP001642484">
    <property type="component" value="Unassembled WGS sequence"/>
</dbReference>
<organism evidence="1 2">
    <name type="scientific">Durusdinium trenchii</name>
    <dbReference type="NCBI Taxonomy" id="1381693"/>
    <lineage>
        <taxon>Eukaryota</taxon>
        <taxon>Sar</taxon>
        <taxon>Alveolata</taxon>
        <taxon>Dinophyceae</taxon>
        <taxon>Suessiales</taxon>
        <taxon>Symbiodiniaceae</taxon>
        <taxon>Durusdinium</taxon>
    </lineage>
</organism>
<accession>A0ABP0S3R0</accession>
<gene>
    <name evidence="1" type="ORF">CCMP2556_LOCUS49966</name>
</gene>
<dbReference type="EMBL" id="CAXAMN010026917">
    <property type="protein sequence ID" value="CAK9106990.1"/>
    <property type="molecule type" value="Genomic_DNA"/>
</dbReference>
<evidence type="ECO:0008006" key="3">
    <source>
        <dbReference type="Google" id="ProtNLM"/>
    </source>
</evidence>
<reference evidence="1 2" key="1">
    <citation type="submission" date="2024-02" db="EMBL/GenBank/DDBJ databases">
        <authorList>
            <person name="Chen Y."/>
            <person name="Shah S."/>
            <person name="Dougan E. K."/>
            <person name="Thang M."/>
            <person name="Chan C."/>
        </authorList>
    </citation>
    <scope>NUCLEOTIDE SEQUENCE [LARGE SCALE GENOMIC DNA]</scope>
</reference>
<evidence type="ECO:0000313" key="1">
    <source>
        <dbReference type="EMBL" id="CAK9106990.1"/>
    </source>
</evidence>
<evidence type="ECO:0000313" key="2">
    <source>
        <dbReference type="Proteomes" id="UP001642484"/>
    </source>
</evidence>
<sequence length="320" mass="37607">MSGALNESTWTTTTDASSVNATFAANASDMWPLDFLQLGSGVHPCGLRANHRCPTPQRARPRTARIAVYTYNLGGYEEPRAFQVPCAPTEVDAFLFLDDVTLLKAPKAALAHWKHQGWHIKRVALQKGTRYVSAERLTSKFLKFTPPRWMQRYDWLIGYDHDMTINLDKLPQFLQDHQDKPLLMLKWYWRDCNADAFKCMLWEMDDMLTKRPEYVSSSRRNVQQWKELMTSMHDGQRPFRPPHYYESCIIARNLKHKRAQAVKTAFEKTYKMSHDIQRDQFLLPYYLWHESLSQELVAMHLWEMQEGLDFCSVPTKRKRN</sequence>